<dbReference type="FunFam" id="2.30.42.10:FF:000107">
    <property type="entry name" value="26S proteasome non-ATPase regulatory subunit 9"/>
    <property type="match status" value="1"/>
</dbReference>
<dbReference type="HOGENOM" id="CLU_073146_2_1_1"/>
<evidence type="ECO:0000313" key="4">
    <source>
        <dbReference type="EMBL" id="ABO99651.1"/>
    </source>
</evidence>
<dbReference type="GO" id="GO:0070682">
    <property type="term" value="P:proteasome regulatory particle assembly"/>
    <property type="evidence" value="ECO:0007669"/>
    <property type="project" value="InterPro"/>
</dbReference>
<dbReference type="Proteomes" id="UP000001568">
    <property type="component" value="Chromosome 14"/>
</dbReference>
<reference evidence="4 5" key="1">
    <citation type="journal article" date="2007" name="Proc. Natl. Acad. Sci. U.S.A.">
        <title>The tiny eukaryote Ostreococcus provides genomic insights into the paradox of plankton speciation.</title>
        <authorList>
            <person name="Palenik B."/>
            <person name="Grimwood J."/>
            <person name="Aerts A."/>
            <person name="Rouze P."/>
            <person name="Salamov A."/>
            <person name="Putnam N."/>
            <person name="Dupont C."/>
            <person name="Jorgensen R."/>
            <person name="Derelle E."/>
            <person name="Rombauts S."/>
            <person name="Zhou K."/>
            <person name="Otillar R."/>
            <person name="Merchant S.S."/>
            <person name="Podell S."/>
            <person name="Gaasterland T."/>
            <person name="Napoli C."/>
            <person name="Gendler K."/>
            <person name="Manuell A."/>
            <person name="Tai V."/>
            <person name="Vallon O."/>
            <person name="Piganeau G."/>
            <person name="Jancek S."/>
            <person name="Heijde M."/>
            <person name="Jabbari K."/>
            <person name="Bowler C."/>
            <person name="Lohr M."/>
            <person name="Robbens S."/>
            <person name="Werner G."/>
            <person name="Dubchak I."/>
            <person name="Pazour G.J."/>
            <person name="Ren Q."/>
            <person name="Paulsen I."/>
            <person name="Delwiche C."/>
            <person name="Schmutz J."/>
            <person name="Rokhsar D."/>
            <person name="Van de Peer Y."/>
            <person name="Moreau H."/>
            <person name="Grigoriev I.V."/>
        </authorList>
    </citation>
    <scope>NUCLEOTIDE SEQUENCE [LARGE SCALE GENOMIC DNA]</scope>
    <source>
        <strain evidence="4 5">CCE9901</strain>
    </source>
</reference>
<dbReference type="Pfam" id="PF18265">
    <property type="entry name" value="Nas2_N"/>
    <property type="match status" value="1"/>
</dbReference>
<dbReference type="EMBL" id="CP000594">
    <property type="protein sequence ID" value="ABO99651.1"/>
    <property type="molecule type" value="Genomic_DNA"/>
</dbReference>
<keyword evidence="1" id="KW-0143">Chaperone</keyword>
<dbReference type="PANTHER" id="PTHR12651:SF1">
    <property type="entry name" value="26S PROTEASOME NON-ATPASE REGULATORY SUBUNIT 9"/>
    <property type="match status" value="1"/>
</dbReference>
<gene>
    <name evidence="4" type="ORF">OSTLU_27661</name>
</gene>
<dbReference type="eggNOG" id="KOG3129">
    <property type="taxonomic scope" value="Eukaryota"/>
</dbReference>
<dbReference type="Gramene" id="ABO99651">
    <property type="protein sequence ID" value="ABO99651"/>
    <property type="gene ID" value="OSTLU_27661"/>
</dbReference>
<dbReference type="InterPro" id="IPR040815">
    <property type="entry name" value="Nas2_N"/>
</dbReference>
<dbReference type="InterPro" id="IPR036034">
    <property type="entry name" value="PDZ_sf"/>
</dbReference>
<sequence length="196" mass="21074">MEIEMQAIASRLTAPNAPGLRGALTDADGFPIAGCDLYAVRADRGRYDVLRNDYKRIMTELESRVIRGMQGDGEVMKGVGAPTPTPTPTEDAAPTENDVGRAFMVIDEIMDGCPGEVDGLRVGDRVCAVGNVTWGFEDPSASPPAEVLRNATQTFADNENSVVRVVVLRRGERVAVEVTPRAWSGRGLVGCHMRSV</sequence>
<keyword evidence="5" id="KW-1185">Reference proteome</keyword>
<protein>
    <recommendedName>
        <fullName evidence="3">Nas2 N-terminal domain-containing protein</fullName>
    </recommendedName>
</protein>
<dbReference type="GO" id="GO:0005634">
    <property type="term" value="C:nucleus"/>
    <property type="evidence" value="ECO:0007669"/>
    <property type="project" value="TreeGrafter"/>
</dbReference>
<dbReference type="OMA" id="DWGGRGM"/>
<organism evidence="4 5">
    <name type="scientific">Ostreococcus lucimarinus (strain CCE9901)</name>
    <dbReference type="NCBI Taxonomy" id="436017"/>
    <lineage>
        <taxon>Eukaryota</taxon>
        <taxon>Viridiplantae</taxon>
        <taxon>Chlorophyta</taxon>
        <taxon>Mamiellophyceae</taxon>
        <taxon>Mamiellales</taxon>
        <taxon>Bathycoccaceae</taxon>
        <taxon>Ostreococcus</taxon>
    </lineage>
</organism>
<dbReference type="AlphaFoldDB" id="A4S7Y4"/>
<dbReference type="STRING" id="436017.A4S7Y4"/>
<dbReference type="OrthoDB" id="72325at2759"/>
<evidence type="ECO:0000259" key="3">
    <source>
        <dbReference type="Pfam" id="PF18265"/>
    </source>
</evidence>
<proteinExistence type="predicted"/>
<feature type="region of interest" description="Disordered" evidence="2">
    <location>
        <begin position="73"/>
        <end position="95"/>
    </location>
</feature>
<dbReference type="KEGG" id="olu:OSTLU_27661"/>
<dbReference type="PANTHER" id="PTHR12651">
    <property type="entry name" value="26S PROTEASOME NON-ATPASE REGULATORY SUBUNIT 9"/>
    <property type="match status" value="1"/>
</dbReference>
<dbReference type="InterPro" id="IPR035269">
    <property type="entry name" value="PSMD9"/>
</dbReference>
<name>A4S7Y4_OSTLU</name>
<dbReference type="RefSeq" id="XP_001421358.1">
    <property type="nucleotide sequence ID" value="XM_001421321.1"/>
</dbReference>
<dbReference type="GeneID" id="5005442"/>
<dbReference type="Gene3D" id="6.10.140.1710">
    <property type="match status" value="1"/>
</dbReference>
<accession>A4S7Y4</accession>
<evidence type="ECO:0000256" key="2">
    <source>
        <dbReference type="SAM" id="MobiDB-lite"/>
    </source>
</evidence>
<dbReference type="GO" id="GO:0005737">
    <property type="term" value="C:cytoplasm"/>
    <property type="evidence" value="ECO:0007669"/>
    <property type="project" value="TreeGrafter"/>
</dbReference>
<evidence type="ECO:0000313" key="5">
    <source>
        <dbReference type="Proteomes" id="UP000001568"/>
    </source>
</evidence>
<feature type="domain" description="Nas2 N-terminal" evidence="3">
    <location>
        <begin position="1"/>
        <end position="65"/>
    </location>
</feature>
<evidence type="ECO:0000256" key="1">
    <source>
        <dbReference type="ARBA" id="ARBA00023186"/>
    </source>
</evidence>
<dbReference type="Gene3D" id="2.30.42.10">
    <property type="match status" value="1"/>
</dbReference>
<dbReference type="SUPFAM" id="SSF50156">
    <property type="entry name" value="PDZ domain-like"/>
    <property type="match status" value="1"/>
</dbReference>